<evidence type="ECO:0000313" key="2">
    <source>
        <dbReference type="Proteomes" id="UP000823561"/>
    </source>
</evidence>
<gene>
    <name evidence="1" type="ORF">AALO_G00068940</name>
</gene>
<organism evidence="1 2">
    <name type="scientific">Alosa alosa</name>
    <name type="common">allis shad</name>
    <dbReference type="NCBI Taxonomy" id="278164"/>
    <lineage>
        <taxon>Eukaryota</taxon>
        <taxon>Metazoa</taxon>
        <taxon>Chordata</taxon>
        <taxon>Craniata</taxon>
        <taxon>Vertebrata</taxon>
        <taxon>Euteleostomi</taxon>
        <taxon>Actinopterygii</taxon>
        <taxon>Neopterygii</taxon>
        <taxon>Teleostei</taxon>
        <taxon>Clupei</taxon>
        <taxon>Clupeiformes</taxon>
        <taxon>Clupeoidei</taxon>
        <taxon>Clupeidae</taxon>
        <taxon>Alosa</taxon>
    </lineage>
</organism>
<sequence>MLMNGNYINHSRTAVEPESRLRNNGINCKQLDLGGGWTGPLRVGEFFASRLRPLIPYNRTPRRPLSLTFQLKETTCNTDSKCFLLIYDSELNEVPGDLIEIIRGKFSH</sequence>
<comment type="caution">
    <text evidence="1">The sequence shown here is derived from an EMBL/GenBank/DDBJ whole genome shotgun (WGS) entry which is preliminary data.</text>
</comment>
<dbReference type="EMBL" id="JADWDJ010000005">
    <property type="protein sequence ID" value="KAG5281238.1"/>
    <property type="molecule type" value="Genomic_DNA"/>
</dbReference>
<evidence type="ECO:0000313" key="1">
    <source>
        <dbReference type="EMBL" id="KAG5281238.1"/>
    </source>
</evidence>
<name>A0AAV6H1L2_9TELE</name>
<protein>
    <submittedName>
        <fullName evidence="1">Uncharacterized protein</fullName>
    </submittedName>
</protein>
<dbReference type="Proteomes" id="UP000823561">
    <property type="component" value="Chromosome 5"/>
</dbReference>
<proteinExistence type="predicted"/>
<dbReference type="AlphaFoldDB" id="A0AAV6H1L2"/>
<accession>A0AAV6H1L2</accession>
<reference evidence="1" key="1">
    <citation type="submission" date="2020-10" db="EMBL/GenBank/DDBJ databases">
        <title>Chromosome-scale genome assembly of the Allis shad, Alosa alosa.</title>
        <authorList>
            <person name="Margot Z."/>
            <person name="Christophe K."/>
            <person name="Cabau C."/>
            <person name="Louis A."/>
            <person name="Berthelot C."/>
            <person name="Parey E."/>
            <person name="Roest Crollius H."/>
            <person name="Montfort J."/>
            <person name="Robinson-Rechavi M."/>
            <person name="Bucao C."/>
            <person name="Bouchez O."/>
            <person name="Gislard M."/>
            <person name="Lluch J."/>
            <person name="Milhes M."/>
            <person name="Lampietro C."/>
            <person name="Lopez Roques C."/>
            <person name="Donnadieu C."/>
            <person name="Braasch I."/>
            <person name="Desvignes T."/>
            <person name="Postlethwait J."/>
            <person name="Bobe J."/>
            <person name="Guiguen Y."/>
        </authorList>
    </citation>
    <scope>NUCLEOTIDE SEQUENCE</scope>
    <source>
        <strain evidence="1">M-15738</strain>
        <tissue evidence="1">Blood</tissue>
    </source>
</reference>
<keyword evidence="2" id="KW-1185">Reference proteome</keyword>